<dbReference type="Proteomes" id="UP000284841">
    <property type="component" value="Unassembled WGS sequence"/>
</dbReference>
<gene>
    <name evidence="1" type="ORF">DW099_03285</name>
</gene>
<dbReference type="GeneID" id="83005262"/>
<reference evidence="1 2" key="1">
    <citation type="submission" date="2018-08" db="EMBL/GenBank/DDBJ databases">
        <title>A genome reference for cultivated species of the human gut microbiota.</title>
        <authorList>
            <person name="Zou Y."/>
            <person name="Xue W."/>
            <person name="Luo G."/>
        </authorList>
    </citation>
    <scope>NUCLEOTIDE SEQUENCE [LARGE SCALE GENOMIC DNA]</scope>
    <source>
        <strain evidence="1 2">AM07-24</strain>
    </source>
</reference>
<organism evidence="1 2">
    <name type="scientific">Emergencia timonensis</name>
    <dbReference type="NCBI Taxonomy" id="1776384"/>
    <lineage>
        <taxon>Bacteria</taxon>
        <taxon>Bacillati</taxon>
        <taxon>Bacillota</taxon>
        <taxon>Clostridia</taxon>
        <taxon>Peptostreptococcales</taxon>
        <taxon>Anaerovoracaceae</taxon>
        <taxon>Emergencia</taxon>
    </lineage>
</organism>
<keyword evidence="2" id="KW-1185">Reference proteome</keyword>
<comment type="caution">
    <text evidence="1">The sequence shown here is derived from an EMBL/GenBank/DDBJ whole genome shotgun (WGS) entry which is preliminary data.</text>
</comment>
<dbReference type="STRING" id="1776384.GCA_900086585_02946"/>
<protein>
    <submittedName>
        <fullName evidence="1">Uncharacterized protein</fullName>
    </submittedName>
</protein>
<dbReference type="AlphaFoldDB" id="A0A415E7F5"/>
<dbReference type="EMBL" id="QRMS01000001">
    <property type="protein sequence ID" value="RHJ89610.1"/>
    <property type="molecule type" value="Genomic_DNA"/>
</dbReference>
<evidence type="ECO:0000313" key="1">
    <source>
        <dbReference type="EMBL" id="RHJ89610.1"/>
    </source>
</evidence>
<name>A0A415E7F5_9FIRM</name>
<dbReference type="OrthoDB" id="9906399at2"/>
<proteinExistence type="predicted"/>
<dbReference type="RefSeq" id="WP_067540107.1">
    <property type="nucleotide sequence ID" value="NZ_AP025567.1"/>
</dbReference>
<accession>A0A415E7F5</accession>
<evidence type="ECO:0000313" key="2">
    <source>
        <dbReference type="Proteomes" id="UP000284841"/>
    </source>
</evidence>
<sequence>MVEEKEKKVTELTDEEIESVDGGKMGFFCGRMITSGITSAKSCPHYEAGRNFYNEQVLAINRTCGACKHLMTDAGWHVCAARTCEE</sequence>